<dbReference type="RefSeq" id="WP_100542209.1">
    <property type="nucleotide sequence ID" value="NZ_PHQY01000322.1"/>
</dbReference>
<sequence length="190" mass="22427">MTKIDITSVRDEIDDAMKYIQKAKVLPFFKEFGDFSSTLKDHKRNITTFKITDIDSLLKVPMQRGFYIIFSNIEHKKKNNSKAVFDDKTTIKAIYRGEAYNVQDRLKSHLFNKLYIKEFKGTNFLKTTLMIDGLKVNVDLKPHSKYEWYVVYIAAPDSIQIVREMYEDSFDQVFVKPPYSNDRKRKGRVK</sequence>
<proteinExistence type="predicted"/>
<organism evidence="1 2">
    <name type="scientific">Lysinibacillus xylanilyticus</name>
    <dbReference type="NCBI Taxonomy" id="582475"/>
    <lineage>
        <taxon>Bacteria</taxon>
        <taxon>Bacillati</taxon>
        <taxon>Bacillota</taxon>
        <taxon>Bacilli</taxon>
        <taxon>Bacillales</taxon>
        <taxon>Bacillaceae</taxon>
        <taxon>Lysinibacillus</taxon>
    </lineage>
</organism>
<gene>
    <name evidence="1" type="ORF">CWD94_04335</name>
</gene>
<dbReference type="EMBL" id="PHQY01000322">
    <property type="protein sequence ID" value="PJO44920.1"/>
    <property type="molecule type" value="Genomic_DNA"/>
</dbReference>
<accession>A0A2M9QA28</accession>
<comment type="caution">
    <text evidence="1">The sequence shown here is derived from an EMBL/GenBank/DDBJ whole genome shotgun (WGS) entry which is preliminary data.</text>
</comment>
<reference evidence="1 2" key="1">
    <citation type="submission" date="2017-11" db="EMBL/GenBank/DDBJ databases">
        <title>Bacterial isolate from king chilli rhizosphere.</title>
        <authorList>
            <person name="Takhelmayum P."/>
            <person name="Sarangthem I."/>
        </authorList>
    </citation>
    <scope>NUCLEOTIDE SEQUENCE [LARGE SCALE GENOMIC DNA]</scope>
    <source>
        <strain evidence="2">t26</strain>
    </source>
</reference>
<dbReference type="AlphaFoldDB" id="A0A2M9QA28"/>
<protein>
    <submittedName>
        <fullName evidence="1">Uncharacterized protein</fullName>
    </submittedName>
</protein>
<name>A0A2M9QA28_9BACI</name>
<dbReference type="Proteomes" id="UP000232101">
    <property type="component" value="Unassembled WGS sequence"/>
</dbReference>
<evidence type="ECO:0000313" key="2">
    <source>
        <dbReference type="Proteomes" id="UP000232101"/>
    </source>
</evidence>
<evidence type="ECO:0000313" key="1">
    <source>
        <dbReference type="EMBL" id="PJO44920.1"/>
    </source>
</evidence>